<dbReference type="EMBL" id="JAJNOC010000002">
    <property type="protein sequence ID" value="MCD2516632.1"/>
    <property type="molecule type" value="Genomic_DNA"/>
</dbReference>
<evidence type="ECO:0000256" key="1">
    <source>
        <dbReference type="SAM" id="Phobius"/>
    </source>
</evidence>
<name>A0ABS8Q4G7_9BURK</name>
<feature type="transmembrane region" description="Helical" evidence="1">
    <location>
        <begin position="75"/>
        <end position="94"/>
    </location>
</feature>
<proteinExistence type="predicted"/>
<reference evidence="2" key="1">
    <citation type="submission" date="2021-11" db="EMBL/GenBank/DDBJ databases">
        <title>The complete genome of Massilia sp sp. G4R7.</title>
        <authorList>
            <person name="Liu L."/>
            <person name="Yue J."/>
            <person name="Yuan J."/>
            <person name="Yang F."/>
            <person name="Li L."/>
        </authorList>
    </citation>
    <scope>NUCLEOTIDE SEQUENCE</scope>
    <source>
        <strain evidence="2">G4R7</strain>
    </source>
</reference>
<feature type="transmembrane region" description="Helical" evidence="1">
    <location>
        <begin position="12"/>
        <end position="31"/>
    </location>
</feature>
<sequence length="128" mass="14342">MHEKRVAKAYTRELMASLVLYAVLLVAAIRWGRPMEEGVLRTLVLLSPMIGFAGALWVIVRHFGRIDEYQRMRALENLGLAAAITAGLTFTYGFLETAGFPKLSMFTVWVVLCLSTVAVQLARKLLDR</sequence>
<dbReference type="Proteomes" id="UP001179361">
    <property type="component" value="Unassembled WGS sequence"/>
</dbReference>
<accession>A0ABS8Q4G7</accession>
<keyword evidence="3" id="KW-1185">Reference proteome</keyword>
<keyword evidence="1" id="KW-1133">Transmembrane helix</keyword>
<feature type="transmembrane region" description="Helical" evidence="1">
    <location>
        <begin position="43"/>
        <end position="63"/>
    </location>
</feature>
<keyword evidence="1" id="KW-0472">Membrane</keyword>
<evidence type="ECO:0008006" key="4">
    <source>
        <dbReference type="Google" id="ProtNLM"/>
    </source>
</evidence>
<protein>
    <recommendedName>
        <fullName evidence="4">DUF1616 domain-containing protein</fullName>
    </recommendedName>
</protein>
<comment type="caution">
    <text evidence="2">The sequence shown here is derived from an EMBL/GenBank/DDBJ whole genome shotgun (WGS) entry which is preliminary data.</text>
</comment>
<gene>
    <name evidence="2" type="ORF">LQ564_09960</name>
</gene>
<evidence type="ECO:0000313" key="2">
    <source>
        <dbReference type="EMBL" id="MCD2516632.1"/>
    </source>
</evidence>
<dbReference type="RefSeq" id="WP_231057941.1">
    <property type="nucleotide sequence ID" value="NZ_JAJNOC010000002.1"/>
</dbReference>
<evidence type="ECO:0000313" key="3">
    <source>
        <dbReference type="Proteomes" id="UP001179361"/>
    </source>
</evidence>
<keyword evidence="1" id="KW-0812">Transmembrane</keyword>
<feature type="transmembrane region" description="Helical" evidence="1">
    <location>
        <begin position="106"/>
        <end position="126"/>
    </location>
</feature>
<organism evidence="2 3">
    <name type="scientific">Massilia phyllostachyos</name>
    <dbReference type="NCBI Taxonomy" id="2898585"/>
    <lineage>
        <taxon>Bacteria</taxon>
        <taxon>Pseudomonadati</taxon>
        <taxon>Pseudomonadota</taxon>
        <taxon>Betaproteobacteria</taxon>
        <taxon>Burkholderiales</taxon>
        <taxon>Oxalobacteraceae</taxon>
        <taxon>Telluria group</taxon>
        <taxon>Massilia</taxon>
    </lineage>
</organism>